<accession>A0A1M3T3N3</accession>
<evidence type="ECO:0000313" key="2">
    <source>
        <dbReference type="Proteomes" id="UP000184063"/>
    </source>
</evidence>
<dbReference type="AlphaFoldDB" id="A0A1M3T3N3"/>
<evidence type="ECO:0000313" key="1">
    <source>
        <dbReference type="EMBL" id="OJZ81355.1"/>
    </source>
</evidence>
<dbReference type="Proteomes" id="UP000184063">
    <property type="component" value="Unassembled WGS sequence"/>
</dbReference>
<gene>
    <name evidence="1" type="ORF">ASPFODRAFT_146184</name>
</gene>
<feature type="non-terminal residue" evidence="1">
    <location>
        <position position="1"/>
    </location>
</feature>
<protein>
    <submittedName>
        <fullName evidence="1">Uncharacterized protein</fullName>
    </submittedName>
</protein>
<proteinExistence type="predicted"/>
<name>A0A1M3T3N3_ASPLC</name>
<dbReference type="EMBL" id="KV878251">
    <property type="protein sequence ID" value="OJZ81355.1"/>
    <property type="molecule type" value="Genomic_DNA"/>
</dbReference>
<dbReference type="VEuPathDB" id="FungiDB:ASPFODRAFT_146184"/>
<reference evidence="2" key="1">
    <citation type="journal article" date="2017" name="Genome Biol.">
        <title>Comparative genomics reveals high biological diversity and specific adaptations in the industrially and medically important fungal genus Aspergillus.</title>
        <authorList>
            <person name="de Vries R.P."/>
            <person name="Riley R."/>
            <person name="Wiebenga A."/>
            <person name="Aguilar-Osorio G."/>
            <person name="Amillis S."/>
            <person name="Uchima C.A."/>
            <person name="Anderluh G."/>
            <person name="Asadollahi M."/>
            <person name="Askin M."/>
            <person name="Barry K."/>
            <person name="Battaglia E."/>
            <person name="Bayram O."/>
            <person name="Benocci T."/>
            <person name="Braus-Stromeyer S.A."/>
            <person name="Caldana C."/>
            <person name="Canovas D."/>
            <person name="Cerqueira G.C."/>
            <person name="Chen F."/>
            <person name="Chen W."/>
            <person name="Choi C."/>
            <person name="Clum A."/>
            <person name="Dos Santos R.A."/>
            <person name="Damasio A.R."/>
            <person name="Diallinas G."/>
            <person name="Emri T."/>
            <person name="Fekete E."/>
            <person name="Flipphi M."/>
            <person name="Freyberg S."/>
            <person name="Gallo A."/>
            <person name="Gournas C."/>
            <person name="Habgood R."/>
            <person name="Hainaut M."/>
            <person name="Harispe M.L."/>
            <person name="Henrissat B."/>
            <person name="Hilden K.S."/>
            <person name="Hope R."/>
            <person name="Hossain A."/>
            <person name="Karabika E."/>
            <person name="Karaffa L."/>
            <person name="Karanyi Z."/>
            <person name="Krasevec N."/>
            <person name="Kuo A."/>
            <person name="Kusch H."/>
            <person name="LaButti K."/>
            <person name="Lagendijk E.L."/>
            <person name="Lapidus A."/>
            <person name="Levasseur A."/>
            <person name="Lindquist E."/>
            <person name="Lipzen A."/>
            <person name="Logrieco A.F."/>
            <person name="MacCabe A."/>
            <person name="Maekelae M.R."/>
            <person name="Malavazi I."/>
            <person name="Melin P."/>
            <person name="Meyer V."/>
            <person name="Mielnichuk N."/>
            <person name="Miskei M."/>
            <person name="Molnar A.P."/>
            <person name="Mule G."/>
            <person name="Ngan C.Y."/>
            <person name="Orejas M."/>
            <person name="Orosz E."/>
            <person name="Ouedraogo J.P."/>
            <person name="Overkamp K.M."/>
            <person name="Park H.-S."/>
            <person name="Perrone G."/>
            <person name="Piumi F."/>
            <person name="Punt P.J."/>
            <person name="Ram A.F."/>
            <person name="Ramon A."/>
            <person name="Rauscher S."/>
            <person name="Record E."/>
            <person name="Riano-Pachon D.M."/>
            <person name="Robert V."/>
            <person name="Roehrig J."/>
            <person name="Ruller R."/>
            <person name="Salamov A."/>
            <person name="Salih N.S."/>
            <person name="Samson R.A."/>
            <person name="Sandor E."/>
            <person name="Sanguinetti M."/>
            <person name="Schuetze T."/>
            <person name="Sepcic K."/>
            <person name="Shelest E."/>
            <person name="Sherlock G."/>
            <person name="Sophianopoulou V."/>
            <person name="Squina F.M."/>
            <person name="Sun H."/>
            <person name="Susca A."/>
            <person name="Todd R.B."/>
            <person name="Tsang A."/>
            <person name="Unkles S.E."/>
            <person name="van de Wiele N."/>
            <person name="van Rossen-Uffink D."/>
            <person name="Oliveira J.V."/>
            <person name="Vesth T.C."/>
            <person name="Visser J."/>
            <person name="Yu J.-H."/>
            <person name="Zhou M."/>
            <person name="Andersen M.R."/>
            <person name="Archer D.B."/>
            <person name="Baker S.E."/>
            <person name="Benoit I."/>
            <person name="Brakhage A.A."/>
            <person name="Braus G.H."/>
            <person name="Fischer R."/>
            <person name="Frisvad J.C."/>
            <person name="Goldman G.H."/>
            <person name="Houbraken J."/>
            <person name="Oakley B."/>
            <person name="Pocsi I."/>
            <person name="Scazzocchio C."/>
            <person name="Seiboth B."/>
            <person name="vanKuyk P.A."/>
            <person name="Wortman J."/>
            <person name="Dyer P.S."/>
            <person name="Grigoriev I.V."/>
        </authorList>
    </citation>
    <scope>NUCLEOTIDE SEQUENCE [LARGE SCALE GENOMIC DNA]</scope>
    <source>
        <strain evidence="2">CBS 106.47</strain>
    </source>
</reference>
<organism evidence="1 2">
    <name type="scientific">Aspergillus luchuensis (strain CBS 106.47)</name>
    <dbReference type="NCBI Taxonomy" id="1137211"/>
    <lineage>
        <taxon>Eukaryota</taxon>
        <taxon>Fungi</taxon>
        <taxon>Dikarya</taxon>
        <taxon>Ascomycota</taxon>
        <taxon>Pezizomycotina</taxon>
        <taxon>Eurotiomycetes</taxon>
        <taxon>Eurotiomycetidae</taxon>
        <taxon>Eurotiales</taxon>
        <taxon>Aspergillaceae</taxon>
        <taxon>Aspergillus</taxon>
        <taxon>Aspergillus subgen. Circumdati</taxon>
    </lineage>
</organism>
<sequence>PSWGNPTGIGRPVQMDGMQQWSGHETAVGLPNPTSVAYKRYDLSAIPRYGKLT</sequence>